<evidence type="ECO:0000313" key="6">
    <source>
        <dbReference type="Proteomes" id="UP001549691"/>
    </source>
</evidence>
<comment type="similarity">
    <text evidence="1">Belongs to the iron-containing alcohol dehydrogenase family.</text>
</comment>
<sequence>MAEFQWHNPVRTVFGTGVLDKLPELVGRRRVLLVTFQSAHATGLLARIKGLLGDRIVDIIDTVATRPELSDVIATHMRIWDERKAEVIVAVGGGSVIDFAKALCCQPESGHFLDLLTHATQVVRRLRVIAVPTTAGTGSEVTPFSIIWDTRDSNQAKYTLNNSRLWPEAALIDPELAMSLPKVVMRNSALDTLAHALEAIWNVNASPMSDMLAVEAARIVLAKLPIAWRFQGNTKARVELARAAWLAGQCLSQTRTALAHAISYPITIKQGTPHGLACSWSLPWVWRQAAGVDPARDMVLAQIFGPEEKDPIDRLEDFLHSLEVATEPFFWGLTEADMARSAIEYLSKPKGHNFISKGLRMP</sequence>
<evidence type="ECO:0000313" key="5">
    <source>
        <dbReference type="EMBL" id="MET7016246.1"/>
    </source>
</evidence>
<evidence type="ECO:0000256" key="1">
    <source>
        <dbReference type="ARBA" id="ARBA00007358"/>
    </source>
</evidence>
<dbReference type="PANTHER" id="PTHR11496">
    <property type="entry name" value="ALCOHOL DEHYDROGENASE"/>
    <property type="match status" value="1"/>
</dbReference>
<evidence type="ECO:0000259" key="4">
    <source>
        <dbReference type="Pfam" id="PF25137"/>
    </source>
</evidence>
<dbReference type="CDD" id="cd08182">
    <property type="entry name" value="HEPD"/>
    <property type="match status" value="1"/>
</dbReference>
<gene>
    <name evidence="5" type="ORF">ABXR19_18820</name>
</gene>
<keyword evidence="6" id="KW-1185">Reference proteome</keyword>
<reference evidence="5 6" key="1">
    <citation type="submission" date="2024-07" db="EMBL/GenBank/DDBJ databases">
        <title>Uliginosibacterium flavum JJ3220;KACC:17644.</title>
        <authorList>
            <person name="Kim M.K."/>
        </authorList>
    </citation>
    <scope>NUCLEOTIDE SEQUENCE [LARGE SCALE GENOMIC DNA]</scope>
    <source>
        <strain evidence="5 6">KACC:17644</strain>
    </source>
</reference>
<dbReference type="InterPro" id="IPR039697">
    <property type="entry name" value="Alcohol_dehydrogenase_Fe"/>
</dbReference>
<feature type="domain" description="Fe-containing alcohol dehydrogenase-like C-terminal" evidence="4">
    <location>
        <begin position="188"/>
        <end position="342"/>
    </location>
</feature>
<proteinExistence type="inferred from homology"/>
<dbReference type="Gene3D" id="1.20.1090.10">
    <property type="entry name" value="Dehydroquinate synthase-like - alpha domain"/>
    <property type="match status" value="1"/>
</dbReference>
<protein>
    <submittedName>
        <fullName evidence="5">Phosphonoacetaldehyde reductase</fullName>
    </submittedName>
</protein>
<dbReference type="SUPFAM" id="SSF56796">
    <property type="entry name" value="Dehydroquinate synthase-like"/>
    <property type="match status" value="1"/>
</dbReference>
<evidence type="ECO:0000259" key="3">
    <source>
        <dbReference type="Pfam" id="PF00465"/>
    </source>
</evidence>
<evidence type="ECO:0000256" key="2">
    <source>
        <dbReference type="ARBA" id="ARBA00023002"/>
    </source>
</evidence>
<dbReference type="InterPro" id="IPR056798">
    <property type="entry name" value="ADH_Fe_C"/>
</dbReference>
<feature type="domain" description="Alcohol dehydrogenase iron-type/glycerol dehydrogenase GldA" evidence="3">
    <location>
        <begin position="9"/>
        <end position="174"/>
    </location>
</feature>
<dbReference type="Proteomes" id="UP001549691">
    <property type="component" value="Unassembled WGS sequence"/>
</dbReference>
<dbReference type="Gene3D" id="3.40.50.1970">
    <property type="match status" value="1"/>
</dbReference>
<dbReference type="RefSeq" id="WP_354602705.1">
    <property type="nucleotide sequence ID" value="NZ_JBEWZI010000032.1"/>
</dbReference>
<comment type="caution">
    <text evidence="5">The sequence shown here is derived from an EMBL/GenBank/DDBJ whole genome shotgun (WGS) entry which is preliminary data.</text>
</comment>
<dbReference type="Pfam" id="PF00465">
    <property type="entry name" value="Fe-ADH"/>
    <property type="match status" value="1"/>
</dbReference>
<organism evidence="5 6">
    <name type="scientific">Uliginosibacterium flavum</name>
    <dbReference type="NCBI Taxonomy" id="1396831"/>
    <lineage>
        <taxon>Bacteria</taxon>
        <taxon>Pseudomonadati</taxon>
        <taxon>Pseudomonadota</taxon>
        <taxon>Betaproteobacteria</taxon>
        <taxon>Rhodocyclales</taxon>
        <taxon>Zoogloeaceae</taxon>
        <taxon>Uliginosibacterium</taxon>
    </lineage>
</organism>
<dbReference type="EMBL" id="JBEWZI010000032">
    <property type="protein sequence ID" value="MET7016246.1"/>
    <property type="molecule type" value="Genomic_DNA"/>
</dbReference>
<dbReference type="InterPro" id="IPR001670">
    <property type="entry name" value="ADH_Fe/GldA"/>
</dbReference>
<dbReference type="PANTHER" id="PTHR11496:SF102">
    <property type="entry name" value="ALCOHOL DEHYDROGENASE 4"/>
    <property type="match status" value="1"/>
</dbReference>
<name>A0ABV2TQQ3_9RHOO</name>
<accession>A0ABV2TQQ3</accession>
<dbReference type="Pfam" id="PF25137">
    <property type="entry name" value="ADH_Fe_C"/>
    <property type="match status" value="1"/>
</dbReference>
<dbReference type="InterPro" id="IPR035873">
    <property type="entry name" value="PhpC"/>
</dbReference>
<keyword evidence="2" id="KW-0560">Oxidoreductase</keyword>